<dbReference type="Gene3D" id="3.90.245.10">
    <property type="entry name" value="Ribonucleoside hydrolase-like"/>
    <property type="match status" value="1"/>
</dbReference>
<dbReference type="GO" id="GO:0016799">
    <property type="term" value="F:hydrolase activity, hydrolyzing N-glycosyl compounds"/>
    <property type="evidence" value="ECO:0007669"/>
    <property type="project" value="InterPro"/>
</dbReference>
<keyword evidence="2" id="KW-1185">Reference proteome</keyword>
<gene>
    <name evidence="1" type="ORF">COCHEDRAFT_1218279</name>
</gene>
<dbReference type="OrthoDB" id="3695094at2759"/>
<evidence type="ECO:0008006" key="3">
    <source>
        <dbReference type="Google" id="ProtNLM"/>
    </source>
</evidence>
<reference evidence="1 2" key="1">
    <citation type="journal article" date="2012" name="PLoS Pathog.">
        <title>Diverse lifestyles and strategies of plant pathogenesis encoded in the genomes of eighteen Dothideomycetes fungi.</title>
        <authorList>
            <person name="Ohm R.A."/>
            <person name="Feau N."/>
            <person name="Henrissat B."/>
            <person name="Schoch C.L."/>
            <person name="Horwitz B.A."/>
            <person name="Barry K.W."/>
            <person name="Condon B.J."/>
            <person name="Copeland A.C."/>
            <person name="Dhillon B."/>
            <person name="Glaser F."/>
            <person name="Hesse C.N."/>
            <person name="Kosti I."/>
            <person name="LaButti K."/>
            <person name="Lindquist E.A."/>
            <person name="Lucas S."/>
            <person name="Salamov A.A."/>
            <person name="Bradshaw R.E."/>
            <person name="Ciuffetti L."/>
            <person name="Hamelin R.C."/>
            <person name="Kema G.H.J."/>
            <person name="Lawrence C."/>
            <person name="Scott J.A."/>
            <person name="Spatafora J.W."/>
            <person name="Turgeon B.G."/>
            <person name="de Wit P.J.G.M."/>
            <person name="Zhong S."/>
            <person name="Goodwin S.B."/>
            <person name="Grigoriev I.V."/>
        </authorList>
    </citation>
    <scope>NUCLEOTIDE SEQUENCE [LARGE SCALE GENOMIC DNA]</scope>
    <source>
        <strain evidence="2">C5 / ATCC 48332 / race O</strain>
    </source>
</reference>
<sequence>MQSKKPFRTVVFVDIPDPDNILMILHALALSKERVAIVLSPRILDLSAKRYDQKFSEIRKVLGFKVMFEPIAQGKEPNVCRKWKEFFQADGTLSDREVLKDTLLYMRVSKVRIKECIEEQYPEGKDYEIFWDPGSLSKIKKPDMRHAIHTADYAFNFNENEQQEYQNIANLHKASDRRNRLRDLCQQYIFRQTKGIHLNSSKIGPTDMKDLFEANLEVEDAILLIGGPLTEALQYIHRTNSQPKTVYAMLGTLTNDRNILGRPQFNIGKDAKSANAFLNEILKKKIEMLIVPTECCKGKDEQNPCPYVLQHNEYQDLLKRSPLLSKMVASWVKETGQETGYHAFDWIAAAVMGRRKIFQWVPVKHKKHKKHLPGEIIIDIEFSKADQPSTIWMATENYTILEMLHKRLNLNGHDGFEEDTLRTGGGAVNIGQSFNLDVLLEAWRREGYYEHLLRRYVWYKMIKQTTSRQREVNLFVNQLLDKPWEKRRWNQIANRTDELDLRIYYLR</sequence>
<proteinExistence type="predicted"/>
<protein>
    <recommendedName>
        <fullName evidence="3">Inosine/uridine-preferring nucleoside hydrolase domain-containing protein</fullName>
    </recommendedName>
</protein>
<dbReference type="EMBL" id="KB445584">
    <property type="protein sequence ID" value="EMD86737.1"/>
    <property type="molecule type" value="Genomic_DNA"/>
</dbReference>
<reference evidence="2" key="2">
    <citation type="journal article" date="2013" name="PLoS Genet.">
        <title>Comparative genome structure, secondary metabolite, and effector coding capacity across Cochliobolus pathogens.</title>
        <authorList>
            <person name="Condon B.J."/>
            <person name="Leng Y."/>
            <person name="Wu D."/>
            <person name="Bushley K.E."/>
            <person name="Ohm R.A."/>
            <person name="Otillar R."/>
            <person name="Martin J."/>
            <person name="Schackwitz W."/>
            <person name="Grimwood J."/>
            <person name="MohdZainudin N."/>
            <person name="Xue C."/>
            <person name="Wang R."/>
            <person name="Manning V.A."/>
            <person name="Dhillon B."/>
            <person name="Tu Z.J."/>
            <person name="Steffenson B.J."/>
            <person name="Salamov A."/>
            <person name="Sun H."/>
            <person name="Lowry S."/>
            <person name="LaButti K."/>
            <person name="Han J."/>
            <person name="Copeland A."/>
            <person name="Lindquist E."/>
            <person name="Barry K."/>
            <person name="Schmutz J."/>
            <person name="Baker S.E."/>
            <person name="Ciuffetti L.M."/>
            <person name="Grigoriev I.V."/>
            <person name="Zhong S."/>
            <person name="Turgeon B.G."/>
        </authorList>
    </citation>
    <scope>NUCLEOTIDE SEQUENCE [LARGE SCALE GENOMIC DNA]</scope>
    <source>
        <strain evidence="2">C5 / ATCC 48332 / race O</strain>
    </source>
</reference>
<evidence type="ECO:0000313" key="1">
    <source>
        <dbReference type="EMBL" id="EMD86737.1"/>
    </source>
</evidence>
<dbReference type="Proteomes" id="UP000016936">
    <property type="component" value="Unassembled WGS sequence"/>
</dbReference>
<evidence type="ECO:0000313" key="2">
    <source>
        <dbReference type="Proteomes" id="UP000016936"/>
    </source>
</evidence>
<accession>M2UFN7</accession>
<organism evidence="1 2">
    <name type="scientific">Cochliobolus heterostrophus (strain C5 / ATCC 48332 / race O)</name>
    <name type="common">Southern corn leaf blight fungus</name>
    <name type="synonym">Bipolaris maydis</name>
    <dbReference type="NCBI Taxonomy" id="701091"/>
    <lineage>
        <taxon>Eukaryota</taxon>
        <taxon>Fungi</taxon>
        <taxon>Dikarya</taxon>
        <taxon>Ascomycota</taxon>
        <taxon>Pezizomycotina</taxon>
        <taxon>Dothideomycetes</taxon>
        <taxon>Pleosporomycetidae</taxon>
        <taxon>Pleosporales</taxon>
        <taxon>Pleosporineae</taxon>
        <taxon>Pleosporaceae</taxon>
        <taxon>Bipolaris</taxon>
    </lineage>
</organism>
<name>M2UFN7_COCH5</name>
<dbReference type="AlphaFoldDB" id="M2UFN7"/>
<dbReference type="HOGENOM" id="CLU_662518_0_0_1"/>
<dbReference type="InterPro" id="IPR036452">
    <property type="entry name" value="Ribo_hydro-like"/>
</dbReference>